<dbReference type="PROSITE" id="PS50826">
    <property type="entry name" value="RUN"/>
    <property type="match status" value="1"/>
</dbReference>
<protein>
    <recommendedName>
        <fullName evidence="3">RUN domain-containing protein</fullName>
    </recommendedName>
</protein>
<dbReference type="Pfam" id="PF02759">
    <property type="entry name" value="RUN"/>
    <property type="match status" value="1"/>
</dbReference>
<dbReference type="SMART" id="SM00593">
    <property type="entry name" value="RUN"/>
    <property type="match status" value="1"/>
</dbReference>
<dbReference type="OrthoDB" id="93876at2759"/>
<organism evidence="4 5">
    <name type="scientific">Cloeon dipterum</name>
    <dbReference type="NCBI Taxonomy" id="197152"/>
    <lineage>
        <taxon>Eukaryota</taxon>
        <taxon>Metazoa</taxon>
        <taxon>Ecdysozoa</taxon>
        <taxon>Arthropoda</taxon>
        <taxon>Hexapoda</taxon>
        <taxon>Insecta</taxon>
        <taxon>Pterygota</taxon>
        <taxon>Palaeoptera</taxon>
        <taxon>Ephemeroptera</taxon>
        <taxon>Pisciforma</taxon>
        <taxon>Baetidae</taxon>
        <taxon>Cloeon</taxon>
    </lineage>
</organism>
<dbReference type="InterPro" id="IPR047329">
    <property type="entry name" value="RUN_SNX29"/>
</dbReference>
<gene>
    <name evidence="4" type="ORF">CLODIP_2_CD09695</name>
</gene>
<feature type="coiled-coil region" evidence="1">
    <location>
        <begin position="433"/>
        <end position="467"/>
    </location>
</feature>
<keyword evidence="1" id="KW-0175">Coiled coil</keyword>
<evidence type="ECO:0000313" key="5">
    <source>
        <dbReference type="Proteomes" id="UP000494165"/>
    </source>
</evidence>
<name>A0A8S1E767_9INSE</name>
<feature type="compositionally biased region" description="Polar residues" evidence="2">
    <location>
        <begin position="275"/>
        <end position="284"/>
    </location>
</feature>
<dbReference type="SUPFAM" id="SSF140741">
    <property type="entry name" value="RUN domain-like"/>
    <property type="match status" value="1"/>
</dbReference>
<sequence>MTMMSAVIPPGSLPSNNALLEQQKEEERQKLLTSLLNAVKACQTRFGGRSQLATESESCVAALCTSLEAVLLHGLKPKPGSGQASALRHMTELVSTSLSLNRVLPQDTPAPWRFIRETLTRHESERFLLLKRVCTDWGRGRAWLRASLNERSLERGLSSLRAAPNLSYHYFSWSFLRDEERASTLTTMAAGLGSVLFAINVDNTMLNDGDPEGISRSALIGQSEPEITSPASDDGNKPQHLRRRKAPPTIVSFDDDICTPISSTPPASEVPFNSAPPTCLNSPISPQPPTTSRLPEVNLSKDHNATLTPVTNAAIGELIPVFPNNCAGAAATDEEDSISVPSYSEDLDSAAAALLVTQKLLEKQSAQMIVPPSPDKTDKNESASVPPEDPVAALHSLLSQCSALESENRAFRASLRQEQAISCQLSEELVELKRTSKEKASQLQARLQSLTRENDMLKVQLKKYVAAVQMLNKDGSSAHQIVANLSPALNQYVQDESIVQQQQEESQYEQKLVQVT</sequence>
<dbReference type="InterPro" id="IPR037213">
    <property type="entry name" value="Run_dom_sf"/>
</dbReference>
<keyword evidence="5" id="KW-1185">Reference proteome</keyword>
<feature type="region of interest" description="Disordered" evidence="2">
    <location>
        <begin position="223"/>
        <end position="296"/>
    </location>
</feature>
<dbReference type="CDD" id="cd17689">
    <property type="entry name" value="RUN_SNX29"/>
    <property type="match status" value="1"/>
</dbReference>
<reference evidence="4 5" key="1">
    <citation type="submission" date="2020-04" db="EMBL/GenBank/DDBJ databases">
        <authorList>
            <person name="Alioto T."/>
            <person name="Alioto T."/>
            <person name="Gomez Garrido J."/>
        </authorList>
    </citation>
    <scope>NUCLEOTIDE SEQUENCE [LARGE SCALE GENOMIC DNA]</scope>
</reference>
<dbReference type="EMBL" id="CADEPI010000454">
    <property type="protein sequence ID" value="CAB3386087.1"/>
    <property type="molecule type" value="Genomic_DNA"/>
</dbReference>
<dbReference type="AlphaFoldDB" id="A0A8S1E767"/>
<evidence type="ECO:0000259" key="3">
    <source>
        <dbReference type="PROSITE" id="PS50826"/>
    </source>
</evidence>
<dbReference type="Proteomes" id="UP000494165">
    <property type="component" value="Unassembled WGS sequence"/>
</dbReference>
<dbReference type="Gene3D" id="1.20.58.900">
    <property type="match status" value="1"/>
</dbReference>
<dbReference type="InterPro" id="IPR004012">
    <property type="entry name" value="Run_dom"/>
</dbReference>
<evidence type="ECO:0000256" key="2">
    <source>
        <dbReference type="SAM" id="MobiDB-lite"/>
    </source>
</evidence>
<comment type="caution">
    <text evidence="4">The sequence shown here is derived from an EMBL/GenBank/DDBJ whole genome shotgun (WGS) entry which is preliminary data.</text>
</comment>
<accession>A0A8S1E767</accession>
<evidence type="ECO:0000313" key="4">
    <source>
        <dbReference type="EMBL" id="CAB3386087.1"/>
    </source>
</evidence>
<feature type="domain" description="RUN" evidence="3">
    <location>
        <begin position="54"/>
        <end position="204"/>
    </location>
</feature>
<feature type="region of interest" description="Disordered" evidence="2">
    <location>
        <begin position="369"/>
        <end position="388"/>
    </location>
</feature>
<evidence type="ECO:0000256" key="1">
    <source>
        <dbReference type="SAM" id="Coils"/>
    </source>
</evidence>
<dbReference type="PANTHER" id="PTHR47194">
    <property type="entry name" value="SORTING NEXIN-29-RELATED"/>
    <property type="match status" value="1"/>
</dbReference>
<proteinExistence type="predicted"/>
<dbReference type="PANTHER" id="PTHR47194:SF3">
    <property type="entry name" value="SORTING NEXIN 29"/>
    <property type="match status" value="1"/>
</dbReference>